<sequence length="339" mass="36493">MNEYVTKAVEGNVFSEQEAYELMNVVMNGEMSTAQLASLLSIMRYRGETAGEITGFAKAMREHMKEFPLPETELVDTCGTGGDGASTYNISTAVSIMLAGMGAKVAKHGNRKVSSTSGSADVVETLGLQIESTPEEGAKAVQEQGLTFLYAPVYHPAMKHAATARKELGFRTVFNLLGPMCNPANAKRQLMGVYDTNYAEKMAEALKQLGSEHVLFVTGQDGLDEITITGKTDIVELKDGEIRRFTVHPQEFGYHTFPVEEVQIESSEESAALIRNVLKGSAPEAAQAIAVMNAGAGLYVAGGAESIADGVDQVKQAIENGKTDDYYHKLAKEKGTYAK</sequence>
<dbReference type="Gene3D" id="3.40.1030.10">
    <property type="entry name" value="Nucleoside phosphorylase/phosphoribosyltransferase catalytic domain"/>
    <property type="match status" value="1"/>
</dbReference>
<dbReference type="STRING" id="570947.SAMN05421687_10637"/>
<keyword evidence="13" id="KW-1185">Reference proteome</keyword>
<dbReference type="RefSeq" id="WP_076559061.1">
    <property type="nucleotide sequence ID" value="NZ_FTOC01000006.1"/>
</dbReference>
<dbReference type="NCBIfam" id="TIGR01245">
    <property type="entry name" value="trpD"/>
    <property type="match status" value="1"/>
</dbReference>
<feature type="binding site" evidence="9">
    <location>
        <position position="79"/>
    </location>
    <ligand>
        <name>5-phospho-alpha-D-ribose 1-diphosphate</name>
        <dbReference type="ChEBI" id="CHEBI:58017"/>
    </ligand>
</feature>
<dbReference type="GO" id="GO:0000162">
    <property type="term" value="P:L-tryptophan biosynthetic process"/>
    <property type="evidence" value="ECO:0007669"/>
    <property type="project" value="UniProtKB-UniRule"/>
</dbReference>
<dbReference type="EMBL" id="FTOC01000006">
    <property type="protein sequence ID" value="SIS48776.1"/>
    <property type="molecule type" value="Genomic_DNA"/>
</dbReference>
<reference evidence="13" key="1">
    <citation type="submission" date="2017-01" db="EMBL/GenBank/DDBJ databases">
        <authorList>
            <person name="Varghese N."/>
            <person name="Submissions S."/>
        </authorList>
    </citation>
    <scope>NUCLEOTIDE SEQUENCE [LARGE SCALE GENOMIC DNA]</scope>
    <source>
        <strain evidence="13">DSM 23127</strain>
    </source>
</reference>
<keyword evidence="2 9" id="KW-0028">Amino-acid biosynthesis</keyword>
<comment type="subunit">
    <text evidence="9">Homodimer.</text>
</comment>
<dbReference type="GO" id="GO:0004048">
    <property type="term" value="F:anthranilate phosphoribosyltransferase activity"/>
    <property type="evidence" value="ECO:0007669"/>
    <property type="project" value="UniProtKB-UniRule"/>
</dbReference>
<dbReference type="Pfam" id="PF02885">
    <property type="entry name" value="Glycos_trans_3N"/>
    <property type="match status" value="1"/>
</dbReference>
<evidence type="ECO:0000256" key="2">
    <source>
        <dbReference type="ARBA" id="ARBA00022605"/>
    </source>
</evidence>
<dbReference type="GO" id="GO:0005829">
    <property type="term" value="C:cytosol"/>
    <property type="evidence" value="ECO:0007669"/>
    <property type="project" value="TreeGrafter"/>
</dbReference>
<dbReference type="GO" id="GO:0000287">
    <property type="term" value="F:magnesium ion binding"/>
    <property type="evidence" value="ECO:0007669"/>
    <property type="project" value="UniProtKB-UniRule"/>
</dbReference>
<feature type="binding site" evidence="9">
    <location>
        <begin position="82"/>
        <end position="83"/>
    </location>
    <ligand>
        <name>5-phospho-alpha-D-ribose 1-diphosphate</name>
        <dbReference type="ChEBI" id="CHEBI:58017"/>
    </ligand>
</feature>
<comment type="catalytic activity">
    <reaction evidence="7 9">
        <text>N-(5-phospho-beta-D-ribosyl)anthranilate + diphosphate = 5-phospho-alpha-D-ribose 1-diphosphate + anthranilate</text>
        <dbReference type="Rhea" id="RHEA:11768"/>
        <dbReference type="ChEBI" id="CHEBI:16567"/>
        <dbReference type="ChEBI" id="CHEBI:18277"/>
        <dbReference type="ChEBI" id="CHEBI:33019"/>
        <dbReference type="ChEBI" id="CHEBI:58017"/>
        <dbReference type="EC" id="2.4.2.18"/>
    </reaction>
</comment>
<comment type="cofactor">
    <cofactor evidence="9">
        <name>Mg(2+)</name>
        <dbReference type="ChEBI" id="CHEBI:18420"/>
    </cofactor>
    <text evidence="9">Binds 2 magnesium ions per monomer.</text>
</comment>
<dbReference type="UniPathway" id="UPA00035">
    <property type="reaction ID" value="UER00041"/>
</dbReference>
<evidence type="ECO:0000256" key="9">
    <source>
        <dbReference type="HAMAP-Rule" id="MF_00211"/>
    </source>
</evidence>
<evidence type="ECO:0000313" key="12">
    <source>
        <dbReference type="EMBL" id="SIS48776.1"/>
    </source>
</evidence>
<dbReference type="InterPro" id="IPR017459">
    <property type="entry name" value="Glycosyl_Trfase_fam3_N_dom"/>
</dbReference>
<feature type="binding site" evidence="9">
    <location>
        <position position="165"/>
    </location>
    <ligand>
        <name>anthranilate</name>
        <dbReference type="ChEBI" id="CHEBI:16567"/>
        <label>2</label>
    </ligand>
</feature>
<comment type="function">
    <text evidence="9">Catalyzes the transfer of the phosphoribosyl group of 5-phosphorylribose-1-pyrophosphate (PRPP) to anthranilate to yield N-(5'-phosphoribosyl)-anthranilate (PRA).</text>
</comment>
<keyword evidence="9" id="KW-0479">Metal-binding</keyword>
<feature type="domain" description="Glycosyl transferase family 3 N-terminal" evidence="11">
    <location>
        <begin position="3"/>
        <end position="64"/>
    </location>
</feature>
<accession>A0A1N7JHP0</accession>
<comment type="caution">
    <text evidence="9">Lacks conserved residue(s) required for the propagation of feature annotation.</text>
</comment>
<dbReference type="InterPro" id="IPR000312">
    <property type="entry name" value="Glycosyl_Trfase_fam3"/>
</dbReference>
<evidence type="ECO:0000313" key="13">
    <source>
        <dbReference type="Proteomes" id="UP000187608"/>
    </source>
</evidence>
<dbReference type="SUPFAM" id="SSF52418">
    <property type="entry name" value="Nucleoside phosphorylase/phosphoribosyltransferase catalytic domain"/>
    <property type="match status" value="1"/>
</dbReference>
<gene>
    <name evidence="9" type="primary">trpD</name>
    <name evidence="12" type="ORF">SAMN05421687_10637</name>
</gene>
<keyword evidence="6 9" id="KW-0057">Aromatic amino acid biosynthesis</keyword>
<feature type="binding site" evidence="9">
    <location>
        <position position="224"/>
    </location>
    <ligand>
        <name>Mg(2+)</name>
        <dbReference type="ChEBI" id="CHEBI:18420"/>
        <label>2</label>
    </ligand>
</feature>
<evidence type="ECO:0000256" key="6">
    <source>
        <dbReference type="ARBA" id="ARBA00023141"/>
    </source>
</evidence>
<evidence type="ECO:0000256" key="1">
    <source>
        <dbReference type="ARBA" id="ARBA00004907"/>
    </source>
</evidence>
<comment type="similarity">
    <text evidence="8">In the C-terminal section; belongs to the anthranilate phosphoribosyltransferase family.</text>
</comment>
<dbReference type="EC" id="2.4.2.18" evidence="9"/>
<evidence type="ECO:0000259" key="11">
    <source>
        <dbReference type="Pfam" id="PF02885"/>
    </source>
</evidence>
<keyword evidence="4 9" id="KW-0808">Transferase</keyword>
<evidence type="ECO:0000256" key="7">
    <source>
        <dbReference type="ARBA" id="ARBA00052328"/>
    </source>
</evidence>
<feature type="binding site" evidence="9">
    <location>
        <position position="119"/>
    </location>
    <ligand>
        <name>5-phospho-alpha-D-ribose 1-diphosphate</name>
        <dbReference type="ChEBI" id="CHEBI:58017"/>
    </ligand>
</feature>
<organism evidence="12 13">
    <name type="scientific">Salimicrobium flavidum</name>
    <dbReference type="NCBI Taxonomy" id="570947"/>
    <lineage>
        <taxon>Bacteria</taxon>
        <taxon>Bacillati</taxon>
        <taxon>Bacillota</taxon>
        <taxon>Bacilli</taxon>
        <taxon>Bacillales</taxon>
        <taxon>Bacillaceae</taxon>
        <taxon>Salimicrobium</taxon>
    </lineage>
</organism>
<dbReference type="OrthoDB" id="9806430at2"/>
<feature type="binding site" evidence="9">
    <location>
        <position position="91"/>
    </location>
    <ligand>
        <name>Mg(2+)</name>
        <dbReference type="ChEBI" id="CHEBI:18420"/>
        <label>1</label>
    </ligand>
</feature>
<dbReference type="InterPro" id="IPR005940">
    <property type="entry name" value="Anthranilate_Pribosyl_Tfrase"/>
</dbReference>
<dbReference type="PANTHER" id="PTHR43285:SF2">
    <property type="entry name" value="ANTHRANILATE PHOSPHORIBOSYLTRANSFERASE"/>
    <property type="match status" value="1"/>
</dbReference>
<feature type="domain" description="Glycosyl transferase family 3" evidence="10">
    <location>
        <begin position="72"/>
        <end position="323"/>
    </location>
</feature>
<feature type="binding site" evidence="9">
    <location>
        <position position="225"/>
    </location>
    <ligand>
        <name>Mg(2+)</name>
        <dbReference type="ChEBI" id="CHEBI:18420"/>
        <label>2</label>
    </ligand>
</feature>
<keyword evidence="5 9" id="KW-0822">Tryptophan biosynthesis</keyword>
<dbReference type="Gene3D" id="1.20.970.10">
    <property type="entry name" value="Transferase, Pyrimidine Nucleoside Phosphorylase, Chain C"/>
    <property type="match status" value="1"/>
</dbReference>
<feature type="binding site" evidence="9">
    <location>
        <position position="225"/>
    </location>
    <ligand>
        <name>Mg(2+)</name>
        <dbReference type="ChEBI" id="CHEBI:18420"/>
        <label>1</label>
    </ligand>
</feature>
<dbReference type="InterPro" id="IPR036320">
    <property type="entry name" value="Glycosyl_Trfase_fam3_N_dom_sf"/>
</dbReference>
<evidence type="ECO:0000256" key="8">
    <source>
        <dbReference type="ARBA" id="ARBA00061188"/>
    </source>
</evidence>
<feature type="binding site" evidence="9">
    <location>
        <begin position="89"/>
        <end position="92"/>
    </location>
    <ligand>
        <name>5-phospho-alpha-D-ribose 1-diphosphate</name>
        <dbReference type="ChEBI" id="CHEBI:58017"/>
    </ligand>
</feature>
<dbReference type="PANTHER" id="PTHR43285">
    <property type="entry name" value="ANTHRANILATE PHOSPHORIBOSYLTRANSFERASE"/>
    <property type="match status" value="1"/>
</dbReference>
<dbReference type="HAMAP" id="MF_00211">
    <property type="entry name" value="TrpD"/>
    <property type="match status" value="1"/>
</dbReference>
<keyword evidence="3 9" id="KW-0328">Glycosyltransferase</keyword>
<dbReference type="Proteomes" id="UP000187608">
    <property type="component" value="Unassembled WGS sequence"/>
</dbReference>
<protein>
    <recommendedName>
        <fullName evidence="9">Anthranilate phosphoribosyltransferase</fullName>
        <ecNumber evidence="9">2.4.2.18</ecNumber>
    </recommendedName>
</protein>
<name>A0A1N7JHP0_9BACI</name>
<evidence type="ECO:0000256" key="5">
    <source>
        <dbReference type="ARBA" id="ARBA00022822"/>
    </source>
</evidence>
<dbReference type="InterPro" id="IPR035902">
    <property type="entry name" value="Nuc_phospho_transferase"/>
</dbReference>
<proteinExistence type="inferred from homology"/>
<evidence type="ECO:0000256" key="3">
    <source>
        <dbReference type="ARBA" id="ARBA00022676"/>
    </source>
</evidence>
<feature type="binding site" evidence="9">
    <location>
        <position position="87"/>
    </location>
    <ligand>
        <name>5-phospho-alpha-D-ribose 1-diphosphate</name>
        <dbReference type="ChEBI" id="CHEBI:58017"/>
    </ligand>
</feature>
<dbReference type="Pfam" id="PF00591">
    <property type="entry name" value="Glycos_transf_3"/>
    <property type="match status" value="1"/>
</dbReference>
<comment type="similarity">
    <text evidence="9">Belongs to the anthranilate phosphoribosyltransferase family.</text>
</comment>
<feature type="binding site" evidence="9">
    <location>
        <position position="79"/>
    </location>
    <ligand>
        <name>anthranilate</name>
        <dbReference type="ChEBI" id="CHEBI:16567"/>
        <label>1</label>
    </ligand>
</feature>
<dbReference type="SUPFAM" id="SSF47648">
    <property type="entry name" value="Nucleoside phosphorylase/phosphoribosyltransferase N-terminal domain"/>
    <property type="match status" value="1"/>
</dbReference>
<feature type="binding site" evidence="9">
    <location>
        <position position="110"/>
    </location>
    <ligand>
        <name>anthranilate</name>
        <dbReference type="ChEBI" id="CHEBI:16567"/>
        <label>1</label>
    </ligand>
</feature>
<evidence type="ECO:0000259" key="10">
    <source>
        <dbReference type="Pfam" id="PF00591"/>
    </source>
</evidence>
<evidence type="ECO:0000256" key="4">
    <source>
        <dbReference type="ARBA" id="ARBA00022679"/>
    </source>
</evidence>
<dbReference type="FunFam" id="3.40.1030.10:FF:000002">
    <property type="entry name" value="Anthranilate phosphoribosyltransferase"/>
    <property type="match status" value="1"/>
</dbReference>
<dbReference type="AlphaFoldDB" id="A0A1N7JHP0"/>
<feature type="binding site" evidence="9">
    <location>
        <begin position="107"/>
        <end position="115"/>
    </location>
    <ligand>
        <name>5-phospho-alpha-D-ribose 1-diphosphate</name>
        <dbReference type="ChEBI" id="CHEBI:58017"/>
    </ligand>
</feature>
<keyword evidence="9" id="KW-0460">Magnesium</keyword>
<comment type="pathway">
    <text evidence="1 9">Amino-acid biosynthesis; L-tryptophan biosynthesis; L-tryptophan from chorismate: step 2/5.</text>
</comment>